<dbReference type="Pfam" id="PF17104">
    <property type="entry name" value="YBL010C_LAA2"/>
    <property type="match status" value="1"/>
</dbReference>
<comment type="caution">
    <text evidence="2">The sequence shown here is derived from an EMBL/GenBank/DDBJ whole genome shotgun (WGS) entry which is preliminary data.</text>
</comment>
<dbReference type="Proteomes" id="UP001583186">
    <property type="component" value="Unassembled WGS sequence"/>
</dbReference>
<gene>
    <name evidence="2" type="ORF">Sste5346_005935</name>
</gene>
<reference evidence="2 3" key="1">
    <citation type="journal article" date="2024" name="IMA Fungus">
        <title>IMA Genome - F19 : A genome assembly and annotation guide to empower mycologists, including annotated draft genome sequences of Ceratocystis pirilliformis, Diaporthe australafricana, Fusarium ophioides, Paecilomyces lecythidis, and Sporothrix stenoceras.</title>
        <authorList>
            <person name="Aylward J."/>
            <person name="Wilson A.M."/>
            <person name="Visagie C.M."/>
            <person name="Spraker J."/>
            <person name="Barnes I."/>
            <person name="Buitendag C."/>
            <person name="Ceriani C."/>
            <person name="Del Mar Angel L."/>
            <person name="du Plessis D."/>
            <person name="Fuchs T."/>
            <person name="Gasser K."/>
            <person name="Kramer D."/>
            <person name="Li W."/>
            <person name="Munsamy K."/>
            <person name="Piso A."/>
            <person name="Price J.L."/>
            <person name="Sonnekus B."/>
            <person name="Thomas C."/>
            <person name="van der Nest A."/>
            <person name="van Dijk A."/>
            <person name="van Heerden A."/>
            <person name="van Vuuren N."/>
            <person name="Yilmaz N."/>
            <person name="Duong T.A."/>
            <person name="van der Merwe N.A."/>
            <person name="Wingfield M.J."/>
            <person name="Wingfield B.D."/>
        </authorList>
    </citation>
    <scope>NUCLEOTIDE SEQUENCE [LARGE SCALE GENOMIC DNA]</scope>
    <source>
        <strain evidence="2 3">CMW 5346</strain>
    </source>
</reference>
<feature type="compositionally biased region" description="Low complexity" evidence="1">
    <location>
        <begin position="109"/>
        <end position="119"/>
    </location>
</feature>
<keyword evidence="3" id="KW-1185">Reference proteome</keyword>
<evidence type="ECO:0000313" key="3">
    <source>
        <dbReference type="Proteomes" id="UP001583186"/>
    </source>
</evidence>
<feature type="compositionally biased region" description="Polar residues" evidence="1">
    <location>
        <begin position="384"/>
        <end position="407"/>
    </location>
</feature>
<feature type="region of interest" description="Disordered" evidence="1">
    <location>
        <begin position="356"/>
        <end position="429"/>
    </location>
</feature>
<proteinExistence type="predicted"/>
<organism evidence="2 3">
    <name type="scientific">Sporothrix stenoceras</name>
    <dbReference type="NCBI Taxonomy" id="5173"/>
    <lineage>
        <taxon>Eukaryota</taxon>
        <taxon>Fungi</taxon>
        <taxon>Dikarya</taxon>
        <taxon>Ascomycota</taxon>
        <taxon>Pezizomycotina</taxon>
        <taxon>Sordariomycetes</taxon>
        <taxon>Sordariomycetidae</taxon>
        <taxon>Ophiostomatales</taxon>
        <taxon>Ophiostomataceae</taxon>
        <taxon>Sporothrix</taxon>
    </lineage>
</organism>
<feature type="compositionally biased region" description="Basic and acidic residues" evidence="1">
    <location>
        <begin position="128"/>
        <end position="141"/>
    </location>
</feature>
<dbReference type="EMBL" id="JAWCUI010000033">
    <property type="protein sequence ID" value="KAL1894433.1"/>
    <property type="molecule type" value="Genomic_DNA"/>
</dbReference>
<dbReference type="PANTHER" id="PTHR38698:SF1">
    <property type="entry name" value="FUNGAL PROTEIN"/>
    <property type="match status" value="1"/>
</dbReference>
<protein>
    <submittedName>
        <fullName evidence="2">Uncharacterized protein</fullName>
    </submittedName>
</protein>
<dbReference type="PANTHER" id="PTHR38698">
    <property type="entry name" value="EXPRESSED PROTEIN"/>
    <property type="match status" value="1"/>
</dbReference>
<feature type="compositionally biased region" description="Pro residues" evidence="1">
    <location>
        <begin position="239"/>
        <end position="255"/>
    </location>
</feature>
<name>A0ABR3Z330_9PEZI</name>
<sequence>MSSRRNSLSPPERTHTEDPGAHELADSESDDHFSDAHSIPNESSRASPIPRTRVEKVSDEPSYGEVPGTDAYRLREGDAEPDEIAVIADGDGAEASDSSATADLPDRPTTPGGKPIPTTVLEESADGDGAKTPDGKKHEADPVPDLVVKADGTLDIAGTTDPSSPQEPRSAGTPAVAYAAEEAEEDEGDENGDENGDEDNDFGDDFDEFEEGGGDDEDFGDFDDGFQEPPPATAAAAPSQPPAQPTQAAPPPLAFPIPDFEELDADDILKTTAPYLNGLYQPDDSLPTPPPLSNSIFLTPRSASLWSQLVAPPPLQPPDWIRSRIRRLFLVSLGVPVDLDEILPASKQKKLILPSLSVHRTDSPRTSSDSRSNTGAVAKDGSSAAANNSVARLKQSGANGSNSSVDSQGKPSSSSRKRKGPPPPPDLDLVAGQQLCKTTDEALDGMTDDELQAHVKRLTSLEVAANDVLEYWTKRTDEKIGDREAFEGVIESLVAHARKTRK</sequence>
<accession>A0ABR3Z330</accession>
<feature type="compositionally biased region" description="Basic and acidic residues" evidence="1">
    <location>
        <begin position="12"/>
        <end position="35"/>
    </location>
</feature>
<feature type="compositionally biased region" description="Acidic residues" evidence="1">
    <location>
        <begin position="181"/>
        <end position="226"/>
    </location>
</feature>
<dbReference type="InterPro" id="IPR031355">
    <property type="entry name" value="YBL010C/LAA2-like"/>
</dbReference>
<feature type="region of interest" description="Disordered" evidence="1">
    <location>
        <begin position="1"/>
        <end position="259"/>
    </location>
</feature>
<evidence type="ECO:0000313" key="2">
    <source>
        <dbReference type="EMBL" id="KAL1894433.1"/>
    </source>
</evidence>
<evidence type="ECO:0000256" key="1">
    <source>
        <dbReference type="SAM" id="MobiDB-lite"/>
    </source>
</evidence>